<protein>
    <submittedName>
        <fullName evidence="2">Uncharacterized protein</fullName>
    </submittedName>
</protein>
<accession>J9GL50</accession>
<feature type="compositionally biased region" description="Basic residues" evidence="1">
    <location>
        <begin position="23"/>
        <end position="41"/>
    </location>
</feature>
<evidence type="ECO:0000313" key="2">
    <source>
        <dbReference type="EMBL" id="EJX08114.1"/>
    </source>
</evidence>
<proteinExistence type="predicted"/>
<sequence>MKHIKTNLENNKATGYTKAVSRNAKKLKKELPGKGKHHNGNKSHPSGASYHRTAFFLRHSLRHGQKHRHGTQRISQSKERSKTKQSKWYQSFHDIVNLNRKQITEATHTKRKQMYTFNSIFSQEC</sequence>
<dbReference type="AlphaFoldDB" id="J9GL50"/>
<gene>
    <name evidence="2" type="ORF">EVA_03779</name>
</gene>
<reference evidence="2" key="1">
    <citation type="journal article" date="2012" name="PLoS ONE">
        <title>Gene sets for utilization of primary and secondary nutrition supplies in the distal gut of endangered iberian lynx.</title>
        <authorList>
            <person name="Alcaide M."/>
            <person name="Messina E."/>
            <person name="Richter M."/>
            <person name="Bargiela R."/>
            <person name="Peplies J."/>
            <person name="Huws S.A."/>
            <person name="Newbold C.J."/>
            <person name="Golyshin P.N."/>
            <person name="Simon M.A."/>
            <person name="Lopez G."/>
            <person name="Yakimov M.M."/>
            <person name="Ferrer M."/>
        </authorList>
    </citation>
    <scope>NUCLEOTIDE SEQUENCE</scope>
</reference>
<feature type="region of interest" description="Disordered" evidence="1">
    <location>
        <begin position="1"/>
        <end position="87"/>
    </location>
</feature>
<evidence type="ECO:0000256" key="1">
    <source>
        <dbReference type="SAM" id="MobiDB-lite"/>
    </source>
</evidence>
<organism evidence="2">
    <name type="scientific">gut metagenome</name>
    <dbReference type="NCBI Taxonomy" id="749906"/>
    <lineage>
        <taxon>unclassified sequences</taxon>
        <taxon>metagenomes</taxon>
        <taxon>organismal metagenomes</taxon>
    </lineage>
</organism>
<name>J9GL50_9ZZZZ</name>
<dbReference type="EMBL" id="AMCI01000703">
    <property type="protein sequence ID" value="EJX08114.1"/>
    <property type="molecule type" value="Genomic_DNA"/>
</dbReference>
<comment type="caution">
    <text evidence="2">The sequence shown here is derived from an EMBL/GenBank/DDBJ whole genome shotgun (WGS) entry which is preliminary data.</text>
</comment>
<feature type="compositionally biased region" description="Basic residues" evidence="1">
    <location>
        <begin position="59"/>
        <end position="71"/>
    </location>
</feature>